<evidence type="ECO:0000313" key="13">
    <source>
        <dbReference type="EMBL" id="CAD9456863.1"/>
    </source>
</evidence>
<comment type="similarity">
    <text evidence="10">Belongs to the DHHC palmitoyltransferase family.</text>
</comment>
<evidence type="ECO:0000256" key="6">
    <source>
        <dbReference type="ARBA" id="ARBA00023139"/>
    </source>
</evidence>
<dbReference type="EMBL" id="HBGU01033252">
    <property type="protein sequence ID" value="CAD9456863.1"/>
    <property type="molecule type" value="Transcribed_RNA"/>
</dbReference>
<evidence type="ECO:0000256" key="10">
    <source>
        <dbReference type="RuleBase" id="RU079119"/>
    </source>
</evidence>
<keyword evidence="5 10" id="KW-0472">Membrane</keyword>
<comment type="subcellular location">
    <subcellularLocation>
        <location evidence="1">Endomembrane system</location>
        <topology evidence="1">Multi-pass membrane protein</topology>
    </subcellularLocation>
</comment>
<dbReference type="PANTHER" id="PTHR22883:SF43">
    <property type="entry name" value="PALMITOYLTRANSFERASE APP"/>
    <property type="match status" value="1"/>
</dbReference>
<feature type="transmembrane region" description="Helical" evidence="10">
    <location>
        <begin position="211"/>
        <end position="231"/>
    </location>
</feature>
<accession>A0A7S2GJH6</accession>
<evidence type="ECO:0000256" key="2">
    <source>
        <dbReference type="ARBA" id="ARBA00022679"/>
    </source>
</evidence>
<dbReference type="GO" id="GO:0005794">
    <property type="term" value="C:Golgi apparatus"/>
    <property type="evidence" value="ECO:0007669"/>
    <property type="project" value="TreeGrafter"/>
</dbReference>
<feature type="transmembrane region" description="Helical" evidence="10">
    <location>
        <begin position="48"/>
        <end position="67"/>
    </location>
</feature>
<dbReference type="Pfam" id="PF01529">
    <property type="entry name" value="DHHC"/>
    <property type="match status" value="1"/>
</dbReference>
<evidence type="ECO:0000256" key="11">
    <source>
        <dbReference type="SAM" id="MobiDB-lite"/>
    </source>
</evidence>
<evidence type="ECO:0000256" key="1">
    <source>
        <dbReference type="ARBA" id="ARBA00004127"/>
    </source>
</evidence>
<name>A0A7S2GJH6_9EUKA</name>
<feature type="transmembrane region" description="Helical" evidence="10">
    <location>
        <begin position="87"/>
        <end position="108"/>
    </location>
</feature>
<keyword evidence="3 10" id="KW-0812">Transmembrane</keyword>
<proteinExistence type="inferred from homology"/>
<dbReference type="PROSITE" id="PS50216">
    <property type="entry name" value="DHHC"/>
    <property type="match status" value="1"/>
</dbReference>
<protein>
    <recommendedName>
        <fullName evidence="10">Palmitoyltransferase</fullName>
        <ecNumber evidence="10">2.3.1.225</ecNumber>
    </recommendedName>
</protein>
<keyword evidence="6" id="KW-0564">Palmitate</keyword>
<dbReference type="InterPro" id="IPR039859">
    <property type="entry name" value="PFA4/ZDH16/20/ERF2-like"/>
</dbReference>
<feature type="region of interest" description="Disordered" evidence="11">
    <location>
        <begin position="23"/>
        <end position="42"/>
    </location>
</feature>
<keyword evidence="4 10" id="KW-1133">Transmembrane helix</keyword>
<sequence length="234" mass="25460">MGSHGRLAGVALQLEDEEQAGLHEPRRVEDLPPLPTPNLSVQRSESTTGCTVVLVIIGLCVGFPNAVTASQGWKWPGPNEPWDGQAIGLTILYSEAVIALICLLGLMFGDPGVLKRSPERCFPLPEQVANRLRTGQSLVGLDNVYEDGHVYCVRCCVWRTMPVGKARYRDVDVHHCSVCQRCVRHFDHHCGVFGRCIAGNGLGGNMGYFKVILLMAFAGIVTCFATVLAGSTRR</sequence>
<dbReference type="EC" id="2.3.1.225" evidence="10"/>
<evidence type="ECO:0000256" key="9">
    <source>
        <dbReference type="ARBA" id="ARBA00048048"/>
    </source>
</evidence>
<keyword evidence="7" id="KW-0449">Lipoprotein</keyword>
<evidence type="ECO:0000256" key="4">
    <source>
        <dbReference type="ARBA" id="ARBA00022989"/>
    </source>
</evidence>
<evidence type="ECO:0000256" key="8">
    <source>
        <dbReference type="ARBA" id="ARBA00023315"/>
    </source>
</evidence>
<evidence type="ECO:0000256" key="7">
    <source>
        <dbReference type="ARBA" id="ARBA00023288"/>
    </source>
</evidence>
<comment type="domain">
    <text evidence="10">The DHHC domain is required for palmitoyltransferase activity.</text>
</comment>
<dbReference type="GO" id="GO:0019706">
    <property type="term" value="F:protein-cysteine S-palmitoyltransferase activity"/>
    <property type="evidence" value="ECO:0007669"/>
    <property type="project" value="UniProtKB-EC"/>
</dbReference>
<dbReference type="PANTHER" id="PTHR22883">
    <property type="entry name" value="ZINC FINGER DHHC DOMAIN CONTAINING PROTEIN"/>
    <property type="match status" value="1"/>
</dbReference>
<dbReference type="GO" id="GO:0006612">
    <property type="term" value="P:protein targeting to membrane"/>
    <property type="evidence" value="ECO:0007669"/>
    <property type="project" value="TreeGrafter"/>
</dbReference>
<gene>
    <name evidence="13" type="ORF">CBRE1094_LOCUS18150</name>
</gene>
<organism evidence="13">
    <name type="scientific">Haptolina brevifila</name>
    <dbReference type="NCBI Taxonomy" id="156173"/>
    <lineage>
        <taxon>Eukaryota</taxon>
        <taxon>Haptista</taxon>
        <taxon>Haptophyta</taxon>
        <taxon>Prymnesiophyceae</taxon>
        <taxon>Prymnesiales</taxon>
        <taxon>Prymnesiaceae</taxon>
        <taxon>Haptolina</taxon>
    </lineage>
</organism>
<keyword evidence="8 10" id="KW-0012">Acyltransferase</keyword>
<keyword evidence="2 10" id="KW-0808">Transferase</keyword>
<dbReference type="AlphaFoldDB" id="A0A7S2GJH6"/>
<dbReference type="GO" id="GO:0005783">
    <property type="term" value="C:endoplasmic reticulum"/>
    <property type="evidence" value="ECO:0007669"/>
    <property type="project" value="TreeGrafter"/>
</dbReference>
<evidence type="ECO:0000259" key="12">
    <source>
        <dbReference type="Pfam" id="PF01529"/>
    </source>
</evidence>
<evidence type="ECO:0000256" key="5">
    <source>
        <dbReference type="ARBA" id="ARBA00023136"/>
    </source>
</evidence>
<evidence type="ECO:0000256" key="3">
    <source>
        <dbReference type="ARBA" id="ARBA00022692"/>
    </source>
</evidence>
<dbReference type="InterPro" id="IPR001594">
    <property type="entry name" value="Palmitoyltrfase_DHHC"/>
</dbReference>
<comment type="catalytic activity">
    <reaction evidence="9 10">
        <text>L-cysteinyl-[protein] + hexadecanoyl-CoA = S-hexadecanoyl-L-cysteinyl-[protein] + CoA</text>
        <dbReference type="Rhea" id="RHEA:36683"/>
        <dbReference type="Rhea" id="RHEA-COMP:10131"/>
        <dbReference type="Rhea" id="RHEA-COMP:11032"/>
        <dbReference type="ChEBI" id="CHEBI:29950"/>
        <dbReference type="ChEBI" id="CHEBI:57287"/>
        <dbReference type="ChEBI" id="CHEBI:57379"/>
        <dbReference type="ChEBI" id="CHEBI:74151"/>
        <dbReference type="EC" id="2.3.1.225"/>
    </reaction>
</comment>
<reference evidence="13" key="1">
    <citation type="submission" date="2021-01" db="EMBL/GenBank/DDBJ databases">
        <authorList>
            <person name="Corre E."/>
            <person name="Pelletier E."/>
            <person name="Niang G."/>
            <person name="Scheremetjew M."/>
            <person name="Finn R."/>
            <person name="Kale V."/>
            <person name="Holt S."/>
            <person name="Cochrane G."/>
            <person name="Meng A."/>
            <person name="Brown T."/>
            <person name="Cohen L."/>
        </authorList>
    </citation>
    <scope>NUCLEOTIDE SEQUENCE</scope>
    <source>
        <strain evidence="13">UTEX LB 985</strain>
    </source>
</reference>
<feature type="domain" description="Palmitoyltransferase DHHC" evidence="12">
    <location>
        <begin position="168"/>
        <end position="227"/>
    </location>
</feature>